<sequence length="134" mass="14854">MNRHLDSSASTYHLSLISRKQRVTVDGTVTNFVNINRGVPQGTVLGPFLFSLMVNDVDAKHPQTNNLVKFADDLPVSVPVTSSGDSALDEVTNIKSWASHNRMKLNFKKNWQMLLCTRSPAIPPPINGIRRKNG</sequence>
<dbReference type="PANTHER" id="PTHR33332">
    <property type="entry name" value="REVERSE TRANSCRIPTASE DOMAIN-CONTAINING PROTEIN"/>
    <property type="match status" value="1"/>
</dbReference>
<dbReference type="InterPro" id="IPR000477">
    <property type="entry name" value="RT_dom"/>
</dbReference>
<proteinExistence type="predicted"/>
<comment type="caution">
    <text evidence="1">The sequence shown here is derived from an EMBL/GenBank/DDBJ whole genome shotgun (WGS) entry which is preliminary data.</text>
</comment>
<accession>A0A7D9EFK8</accession>
<organism evidence="1 2">
    <name type="scientific">Paramuricea clavata</name>
    <name type="common">Red gorgonian</name>
    <name type="synonym">Violescent sea-whip</name>
    <dbReference type="NCBI Taxonomy" id="317549"/>
    <lineage>
        <taxon>Eukaryota</taxon>
        <taxon>Metazoa</taxon>
        <taxon>Cnidaria</taxon>
        <taxon>Anthozoa</taxon>
        <taxon>Octocorallia</taxon>
        <taxon>Malacalcyonacea</taxon>
        <taxon>Plexauridae</taxon>
        <taxon>Paramuricea</taxon>
    </lineage>
</organism>
<dbReference type="Pfam" id="PF00078">
    <property type="entry name" value="RVT_1"/>
    <property type="match status" value="1"/>
</dbReference>
<keyword evidence="2" id="KW-1185">Reference proteome</keyword>
<gene>
    <name evidence="1" type="ORF">PACLA_8A049168</name>
</gene>
<evidence type="ECO:0000313" key="2">
    <source>
        <dbReference type="Proteomes" id="UP001152795"/>
    </source>
</evidence>
<name>A0A7D9EFK8_PARCT</name>
<dbReference type="EMBL" id="CACRXK020005902">
    <property type="protein sequence ID" value="CAB4007759.1"/>
    <property type="molecule type" value="Genomic_DNA"/>
</dbReference>
<evidence type="ECO:0000313" key="1">
    <source>
        <dbReference type="EMBL" id="CAB4007759.1"/>
    </source>
</evidence>
<dbReference type="Proteomes" id="UP001152795">
    <property type="component" value="Unassembled WGS sequence"/>
</dbReference>
<dbReference type="AlphaFoldDB" id="A0A7D9EFK8"/>
<dbReference type="PROSITE" id="PS50878">
    <property type="entry name" value="RT_POL"/>
    <property type="match status" value="1"/>
</dbReference>
<protein>
    <submittedName>
        <fullName evidence="1">Uncharacterized protein</fullName>
    </submittedName>
</protein>
<reference evidence="1" key="1">
    <citation type="submission" date="2020-04" db="EMBL/GenBank/DDBJ databases">
        <authorList>
            <person name="Alioto T."/>
            <person name="Alioto T."/>
            <person name="Gomez Garrido J."/>
        </authorList>
    </citation>
    <scope>NUCLEOTIDE SEQUENCE</scope>
    <source>
        <strain evidence="1">A484AB</strain>
    </source>
</reference>
<dbReference type="OrthoDB" id="6152719at2759"/>